<feature type="region of interest" description="Disordered" evidence="7">
    <location>
        <begin position="57"/>
        <end position="133"/>
    </location>
</feature>
<keyword evidence="3 8" id="KW-0812">Transmembrane</keyword>
<keyword evidence="10" id="KW-1185">Reference proteome</keyword>
<dbReference type="PANTHER" id="PTHR16950">
    <property type="entry name" value="ZINC TRANSPORTER SLC39A7 HISTIDINE-RICH MEMBRANE PROTEIN KE4"/>
    <property type="match status" value="1"/>
</dbReference>
<evidence type="ECO:0000313" key="9">
    <source>
        <dbReference type="EMBL" id="CAD5230837.1"/>
    </source>
</evidence>
<evidence type="ECO:0000256" key="3">
    <source>
        <dbReference type="ARBA" id="ARBA00022692"/>
    </source>
</evidence>
<feature type="compositionally biased region" description="Basic and acidic residues" evidence="7">
    <location>
        <begin position="57"/>
        <end position="121"/>
    </location>
</feature>
<keyword evidence="4 8" id="KW-1133">Transmembrane helix</keyword>
<feature type="compositionally biased region" description="Basic and acidic residues" evidence="7">
    <location>
        <begin position="286"/>
        <end position="310"/>
    </location>
</feature>
<protein>
    <submittedName>
        <fullName evidence="9">Uncharacterized protein</fullName>
    </submittedName>
</protein>
<accession>A0A811LMF7</accession>
<dbReference type="InterPro" id="IPR003689">
    <property type="entry name" value="ZIP"/>
</dbReference>
<reference evidence="9" key="1">
    <citation type="submission" date="2020-09" db="EMBL/GenBank/DDBJ databases">
        <authorList>
            <person name="Kikuchi T."/>
        </authorList>
    </citation>
    <scope>NUCLEOTIDE SEQUENCE</scope>
    <source>
        <strain evidence="9">SH1</strain>
    </source>
</reference>
<dbReference type="Proteomes" id="UP000614601">
    <property type="component" value="Unassembled WGS sequence"/>
</dbReference>
<comment type="similarity">
    <text evidence="6">Belongs to the ZIP transporter (TC 2.A.5) family. KE4/Catsup subfamily.</text>
</comment>
<dbReference type="Proteomes" id="UP000783686">
    <property type="component" value="Unassembled WGS sequence"/>
</dbReference>
<comment type="caution">
    <text evidence="9">The sequence shown here is derived from an EMBL/GenBank/DDBJ whole genome shotgun (WGS) entry which is preliminary data.</text>
</comment>
<feature type="transmembrane region" description="Helical" evidence="8">
    <location>
        <begin position="158"/>
        <end position="182"/>
    </location>
</feature>
<dbReference type="GO" id="GO:0016020">
    <property type="term" value="C:membrane"/>
    <property type="evidence" value="ECO:0007669"/>
    <property type="project" value="UniProtKB-SubCell"/>
</dbReference>
<keyword evidence="5 8" id="KW-0472">Membrane</keyword>
<gene>
    <name evidence="9" type="ORF">BOKJ2_LOCUS14341</name>
</gene>
<feature type="compositionally biased region" description="Basic residues" evidence="7">
    <location>
        <begin position="122"/>
        <end position="133"/>
    </location>
</feature>
<evidence type="ECO:0000256" key="8">
    <source>
        <dbReference type="SAM" id="Phobius"/>
    </source>
</evidence>
<dbReference type="EMBL" id="CAJFDH010000006">
    <property type="protein sequence ID" value="CAD5230837.1"/>
    <property type="molecule type" value="Genomic_DNA"/>
</dbReference>
<comment type="subcellular location">
    <subcellularLocation>
        <location evidence="1">Membrane</location>
        <topology evidence="1">Multi-pass membrane protein</topology>
    </subcellularLocation>
</comment>
<dbReference type="GO" id="GO:0006882">
    <property type="term" value="P:intracellular zinc ion homeostasis"/>
    <property type="evidence" value="ECO:0007669"/>
    <property type="project" value="TreeGrafter"/>
</dbReference>
<sequence>MSEQSRLWFEGEMLGAMSRLTSLLVFVALLVAVFAHSHSHEAPHLKYGREINEAAARGEDTVSDHGHSHEHGHSHDHDDHYDHDHDHEHHEHAHHHDDHHDDHQHHHDEHAHSHGHDEHGHAHEHHGHAHEHKKPVDVDYKFSKTEPLAFLNDPQKRFWTFSIGSTVLISLFPCYILTFIPINSNEDENSSKKLKVLLALGAGGLLGDAFLHLIPHAQMAHGDGHDHTHSHSHASGELHEPHDLSLGGWVLGGFFIFFVVEKFVRIVKGEGGHGPRKDSGKKKAQHDKESVSKKDKNSDTEHSEEDEKKHHEQHRAARLQIAAYLNLIADFMHNFTDGLAIGTSFVAGEKAMLIQLLTTIGALAGCFIACASSDPFSLAEQA</sequence>
<evidence type="ECO:0000256" key="4">
    <source>
        <dbReference type="ARBA" id="ARBA00022989"/>
    </source>
</evidence>
<dbReference type="PANTHER" id="PTHR16950:SF25">
    <property type="entry name" value="ZINC TRANSPORTER SLC39A7"/>
    <property type="match status" value="1"/>
</dbReference>
<dbReference type="Pfam" id="PF02535">
    <property type="entry name" value="Zip"/>
    <property type="match status" value="1"/>
</dbReference>
<feature type="region of interest" description="Disordered" evidence="7">
    <location>
        <begin position="270"/>
        <end position="314"/>
    </location>
</feature>
<dbReference type="OrthoDB" id="200954at2759"/>
<evidence type="ECO:0000256" key="2">
    <source>
        <dbReference type="ARBA" id="ARBA00022448"/>
    </source>
</evidence>
<dbReference type="GO" id="GO:0005385">
    <property type="term" value="F:zinc ion transmembrane transporter activity"/>
    <property type="evidence" value="ECO:0007669"/>
    <property type="project" value="TreeGrafter"/>
</dbReference>
<proteinExistence type="inferred from homology"/>
<evidence type="ECO:0000256" key="6">
    <source>
        <dbReference type="ARBA" id="ARBA00038485"/>
    </source>
</evidence>
<evidence type="ECO:0000256" key="5">
    <source>
        <dbReference type="ARBA" id="ARBA00023136"/>
    </source>
</evidence>
<organism evidence="9 10">
    <name type="scientific">Bursaphelenchus okinawaensis</name>
    <dbReference type="NCBI Taxonomy" id="465554"/>
    <lineage>
        <taxon>Eukaryota</taxon>
        <taxon>Metazoa</taxon>
        <taxon>Ecdysozoa</taxon>
        <taxon>Nematoda</taxon>
        <taxon>Chromadorea</taxon>
        <taxon>Rhabditida</taxon>
        <taxon>Tylenchina</taxon>
        <taxon>Tylenchomorpha</taxon>
        <taxon>Aphelenchoidea</taxon>
        <taxon>Aphelenchoididae</taxon>
        <taxon>Bursaphelenchus</taxon>
    </lineage>
</organism>
<keyword evidence="2" id="KW-0813">Transport</keyword>
<dbReference type="EMBL" id="CAJFCW020000006">
    <property type="protein sequence ID" value="CAG9128038.1"/>
    <property type="molecule type" value="Genomic_DNA"/>
</dbReference>
<dbReference type="AlphaFoldDB" id="A0A811LMF7"/>
<name>A0A811LMF7_9BILA</name>
<evidence type="ECO:0000256" key="1">
    <source>
        <dbReference type="ARBA" id="ARBA00004141"/>
    </source>
</evidence>
<feature type="transmembrane region" description="Helical" evidence="8">
    <location>
        <begin position="246"/>
        <end position="267"/>
    </location>
</feature>
<evidence type="ECO:0000313" key="10">
    <source>
        <dbReference type="Proteomes" id="UP000614601"/>
    </source>
</evidence>
<evidence type="ECO:0000256" key="7">
    <source>
        <dbReference type="SAM" id="MobiDB-lite"/>
    </source>
</evidence>